<feature type="signal peptide" evidence="2">
    <location>
        <begin position="1"/>
        <end position="29"/>
    </location>
</feature>
<dbReference type="RefSeq" id="WP_111218817.1">
    <property type="nucleotide sequence ID" value="NZ_POTY01000284.1"/>
</dbReference>
<comment type="caution">
    <text evidence="3">The sequence shown here is derived from an EMBL/GenBank/DDBJ whole genome shotgun (WGS) entry which is preliminary data.</text>
</comment>
<keyword evidence="4" id="KW-1185">Reference proteome</keyword>
<dbReference type="Proteomes" id="UP000248924">
    <property type="component" value="Unassembled WGS sequence"/>
</dbReference>
<dbReference type="AlphaFoldDB" id="A0A2W2E5I0"/>
<feature type="compositionally biased region" description="Gly residues" evidence="1">
    <location>
        <begin position="142"/>
        <end position="159"/>
    </location>
</feature>
<feature type="compositionally biased region" description="Low complexity" evidence="1">
    <location>
        <begin position="91"/>
        <end position="103"/>
    </location>
</feature>
<organism evidence="3 4">
    <name type="scientific">Micromonospora craterilacus</name>
    <dbReference type="NCBI Taxonomy" id="1655439"/>
    <lineage>
        <taxon>Bacteria</taxon>
        <taxon>Bacillati</taxon>
        <taxon>Actinomycetota</taxon>
        <taxon>Actinomycetes</taxon>
        <taxon>Micromonosporales</taxon>
        <taxon>Micromonosporaceae</taxon>
        <taxon>Micromonospora</taxon>
    </lineage>
</organism>
<name>A0A2W2E5I0_9ACTN</name>
<evidence type="ECO:0000256" key="1">
    <source>
        <dbReference type="SAM" id="MobiDB-lite"/>
    </source>
</evidence>
<evidence type="ECO:0000313" key="3">
    <source>
        <dbReference type="EMBL" id="PZG08820.1"/>
    </source>
</evidence>
<proteinExistence type="predicted"/>
<dbReference type="EMBL" id="POTY01000284">
    <property type="protein sequence ID" value="PZG08820.1"/>
    <property type="molecule type" value="Genomic_DNA"/>
</dbReference>
<dbReference type="OrthoDB" id="3297964at2"/>
<protein>
    <recommendedName>
        <fullName evidence="5">PT repeat-containing protein</fullName>
    </recommendedName>
</protein>
<feature type="chain" id="PRO_5039071394" description="PT repeat-containing protein" evidence="2">
    <location>
        <begin position="30"/>
        <end position="203"/>
    </location>
</feature>
<sequence length="203" mass="19670">MPTTRRHRPLVAVLTAAACVVLMSACGGGADTDSPAGGDAPGPDGALAAFQSCLAENGVTLPSADPSRRAGGDRPSGAPTARPSGFPTARPSGAPDGWPSGAPDGSGGPGRGAFGGQGRPAGVDDETWQKAQDACSSLRPTGGPGMPGAGRPGDAGPAGDGNTAAYRNCLNDRGVALDQIDPSDAAATAALEACRVLSPSPTS</sequence>
<gene>
    <name evidence="3" type="ORF">C1I95_29660</name>
</gene>
<accession>A0A2W2E5I0</accession>
<dbReference type="PROSITE" id="PS51257">
    <property type="entry name" value="PROKAR_LIPOPROTEIN"/>
    <property type="match status" value="1"/>
</dbReference>
<keyword evidence="2" id="KW-0732">Signal</keyword>
<evidence type="ECO:0000313" key="4">
    <source>
        <dbReference type="Proteomes" id="UP000248924"/>
    </source>
</evidence>
<feature type="compositionally biased region" description="Gly residues" evidence="1">
    <location>
        <begin position="104"/>
        <end position="119"/>
    </location>
</feature>
<evidence type="ECO:0008006" key="5">
    <source>
        <dbReference type="Google" id="ProtNLM"/>
    </source>
</evidence>
<feature type="region of interest" description="Disordered" evidence="1">
    <location>
        <begin position="58"/>
        <end position="166"/>
    </location>
</feature>
<evidence type="ECO:0000256" key="2">
    <source>
        <dbReference type="SAM" id="SignalP"/>
    </source>
</evidence>
<reference evidence="3 4" key="1">
    <citation type="submission" date="2018-01" db="EMBL/GenBank/DDBJ databases">
        <title>Draft genome sequence of Jishengella sp. NA12.</title>
        <authorList>
            <person name="Sahin N."/>
            <person name="Ay H."/>
            <person name="Saygin H."/>
        </authorList>
    </citation>
    <scope>NUCLEOTIDE SEQUENCE [LARGE SCALE GENOMIC DNA]</scope>
    <source>
        <strain evidence="3 4">NA12</strain>
    </source>
</reference>